<gene>
    <name evidence="2" type="ORF">F8C82_07105</name>
</gene>
<name>A0A6L3ZJP3_9FLAO</name>
<evidence type="ECO:0000259" key="1">
    <source>
        <dbReference type="Pfam" id="PF21906"/>
    </source>
</evidence>
<keyword evidence="3" id="KW-1185">Reference proteome</keyword>
<dbReference type="Gene3D" id="3.90.79.10">
    <property type="entry name" value="Nucleoside Triphosphate Pyrophosphohydrolase"/>
    <property type="match status" value="1"/>
</dbReference>
<protein>
    <submittedName>
        <fullName evidence="2">NUDIX hydrolase</fullName>
    </submittedName>
</protein>
<dbReference type="Proteomes" id="UP000484164">
    <property type="component" value="Unassembled WGS sequence"/>
</dbReference>
<reference evidence="2 3" key="1">
    <citation type="submission" date="2019-10" db="EMBL/GenBank/DDBJ databases">
        <title>Genome sequence of Phaeocystidibacter marisrubri JCM30614 (type strain).</title>
        <authorList>
            <person name="Bowman J.P."/>
        </authorList>
    </citation>
    <scope>NUCLEOTIDE SEQUENCE [LARGE SCALE GENOMIC DNA]</scope>
    <source>
        <strain evidence="2 3">JCM 30614</strain>
    </source>
</reference>
<dbReference type="InterPro" id="IPR054105">
    <property type="entry name" value="WHD_NrtR"/>
</dbReference>
<comment type="caution">
    <text evidence="2">The sequence shown here is derived from an EMBL/GenBank/DDBJ whole genome shotgun (WGS) entry which is preliminary data.</text>
</comment>
<organism evidence="2 3">
    <name type="scientific">Phaeocystidibacter marisrubri</name>
    <dbReference type="NCBI Taxonomy" id="1577780"/>
    <lineage>
        <taxon>Bacteria</taxon>
        <taxon>Pseudomonadati</taxon>
        <taxon>Bacteroidota</taxon>
        <taxon>Flavobacteriia</taxon>
        <taxon>Flavobacteriales</taxon>
        <taxon>Phaeocystidibacteraceae</taxon>
        <taxon>Phaeocystidibacter</taxon>
    </lineage>
</organism>
<dbReference type="InterPro" id="IPR015797">
    <property type="entry name" value="NUDIX_hydrolase-like_dom_sf"/>
</dbReference>
<dbReference type="OrthoDB" id="9786141at2"/>
<dbReference type="InterPro" id="IPR036388">
    <property type="entry name" value="WH-like_DNA-bd_sf"/>
</dbReference>
<dbReference type="Pfam" id="PF21906">
    <property type="entry name" value="WHD_NrtR"/>
    <property type="match status" value="1"/>
</dbReference>
<evidence type="ECO:0000313" key="3">
    <source>
        <dbReference type="Proteomes" id="UP000484164"/>
    </source>
</evidence>
<evidence type="ECO:0000313" key="2">
    <source>
        <dbReference type="EMBL" id="KAB2818164.1"/>
    </source>
</evidence>
<accession>A0A6L3ZJP3</accession>
<dbReference type="GO" id="GO:0016787">
    <property type="term" value="F:hydrolase activity"/>
    <property type="evidence" value="ECO:0007669"/>
    <property type="project" value="UniProtKB-KW"/>
</dbReference>
<dbReference type="SUPFAM" id="SSF55811">
    <property type="entry name" value="Nudix"/>
    <property type="match status" value="1"/>
</dbReference>
<dbReference type="InterPro" id="IPR036390">
    <property type="entry name" value="WH_DNA-bd_sf"/>
</dbReference>
<dbReference type="AlphaFoldDB" id="A0A6L3ZJP3"/>
<dbReference type="CDD" id="cd18873">
    <property type="entry name" value="NUDIX_NadM_like"/>
    <property type="match status" value="1"/>
</dbReference>
<feature type="domain" description="NrtR DNA-binding winged helix" evidence="1">
    <location>
        <begin position="153"/>
        <end position="215"/>
    </location>
</feature>
<dbReference type="SUPFAM" id="SSF46785">
    <property type="entry name" value="Winged helix' DNA-binding domain"/>
    <property type="match status" value="1"/>
</dbReference>
<proteinExistence type="predicted"/>
<dbReference type="Gene3D" id="1.10.10.10">
    <property type="entry name" value="Winged helix-like DNA-binding domain superfamily/Winged helix DNA-binding domain"/>
    <property type="match status" value="1"/>
</dbReference>
<sequence>MQVDFQESDFHAALVTSVVVFGFDGDDLKILVAEKKNEPFSGALILPTRVVQPGVAVELAAKELLSTVTGKDDWYLEQLNAFARLYRNPAGRVVNIAYYGLVKLDDQLKTSLRKDDHAWYASDDVPPLAYDHDEILEFARERLKRRVKRRPIGFSLLPREFTLNQLQSLYECALGKSFDKRNFRRKILKSELLIELEKKTDPTSDVKKPSQLYMFNEKKYRKMTLKGYDFVF</sequence>
<dbReference type="RefSeq" id="WP_151692852.1">
    <property type="nucleotide sequence ID" value="NZ_BMGX01000002.1"/>
</dbReference>
<dbReference type="EMBL" id="WBVQ01000001">
    <property type="protein sequence ID" value="KAB2818164.1"/>
    <property type="molecule type" value="Genomic_DNA"/>
</dbReference>
<keyword evidence="2" id="KW-0378">Hydrolase</keyword>